<dbReference type="EMBL" id="MLKD01000005">
    <property type="protein sequence ID" value="OQE26768.1"/>
    <property type="molecule type" value="Genomic_DNA"/>
</dbReference>
<accession>A0A1V6TK87</accession>
<organism evidence="1 2">
    <name type="scientific">Penicillium steckii</name>
    <dbReference type="NCBI Taxonomy" id="303698"/>
    <lineage>
        <taxon>Eukaryota</taxon>
        <taxon>Fungi</taxon>
        <taxon>Dikarya</taxon>
        <taxon>Ascomycota</taxon>
        <taxon>Pezizomycotina</taxon>
        <taxon>Eurotiomycetes</taxon>
        <taxon>Eurotiomycetidae</taxon>
        <taxon>Eurotiales</taxon>
        <taxon>Aspergillaceae</taxon>
        <taxon>Penicillium</taxon>
    </lineage>
</organism>
<gene>
    <name evidence="1" type="ORF">PENSTE_c005G07831</name>
</gene>
<dbReference type="Proteomes" id="UP000191285">
    <property type="component" value="Unassembled WGS sequence"/>
</dbReference>
<name>A0A1V6TK87_9EURO</name>
<proteinExistence type="predicted"/>
<comment type="caution">
    <text evidence="1">The sequence shown here is derived from an EMBL/GenBank/DDBJ whole genome shotgun (WGS) entry which is preliminary data.</text>
</comment>
<keyword evidence="2" id="KW-1185">Reference proteome</keyword>
<reference evidence="2" key="1">
    <citation type="journal article" date="2017" name="Nat. Microbiol.">
        <title>Global analysis of biosynthetic gene clusters reveals vast potential of secondary metabolite production in Penicillium species.</title>
        <authorList>
            <person name="Nielsen J.C."/>
            <person name="Grijseels S."/>
            <person name="Prigent S."/>
            <person name="Ji B."/>
            <person name="Dainat J."/>
            <person name="Nielsen K.F."/>
            <person name="Frisvad J.C."/>
            <person name="Workman M."/>
            <person name="Nielsen J."/>
        </authorList>
    </citation>
    <scope>NUCLEOTIDE SEQUENCE [LARGE SCALE GENOMIC DNA]</scope>
    <source>
        <strain evidence="2">IBT 24891</strain>
    </source>
</reference>
<evidence type="ECO:0000313" key="2">
    <source>
        <dbReference type="Proteomes" id="UP000191285"/>
    </source>
</evidence>
<evidence type="ECO:0000313" key="1">
    <source>
        <dbReference type="EMBL" id="OQE26768.1"/>
    </source>
</evidence>
<sequence length="131" mass="15937">MSLFQLPNKTKIGLLQSLQETVVDESVDDLPLNIPRYMYQSTELFNEITSIEYTRFEELNRALIDQYDDRSPKSRYRDVHHAIYLKYRDRLQALERLYGYTCLPLIYTSFPYNTRKVFFQFSPRRYVHRYT</sequence>
<protein>
    <submittedName>
        <fullName evidence="1">Uncharacterized protein</fullName>
    </submittedName>
</protein>
<dbReference type="AlphaFoldDB" id="A0A1V6TK87"/>